<comment type="caution">
    <text evidence="3">The sequence shown here is derived from an EMBL/GenBank/DDBJ whole genome shotgun (WGS) entry which is preliminary data.</text>
</comment>
<dbReference type="Pfam" id="PF03004">
    <property type="entry name" value="Transposase_24"/>
    <property type="match status" value="1"/>
</dbReference>
<feature type="region of interest" description="Disordered" evidence="2">
    <location>
        <begin position="21"/>
        <end position="122"/>
    </location>
</feature>
<evidence type="ECO:0000313" key="4">
    <source>
        <dbReference type="Proteomes" id="UP000324897"/>
    </source>
</evidence>
<reference evidence="3 4" key="1">
    <citation type="journal article" date="2019" name="Sci. Rep.">
        <title>A high-quality genome of Eragrostis curvula grass provides insights into Poaceae evolution and supports new strategies to enhance forage quality.</title>
        <authorList>
            <person name="Carballo J."/>
            <person name="Santos B.A.C.M."/>
            <person name="Zappacosta D."/>
            <person name="Garbus I."/>
            <person name="Selva J.P."/>
            <person name="Gallo C.A."/>
            <person name="Diaz A."/>
            <person name="Albertini E."/>
            <person name="Caccamo M."/>
            <person name="Echenique V."/>
        </authorList>
    </citation>
    <scope>NUCLEOTIDE SEQUENCE [LARGE SCALE GENOMIC DNA]</scope>
    <source>
        <strain evidence="4">cv. Victoria</strain>
        <tissue evidence="3">Leaf</tissue>
    </source>
</reference>
<name>A0A5J9UQ46_9POAL</name>
<evidence type="ECO:0000313" key="3">
    <source>
        <dbReference type="EMBL" id="TVU25401.1"/>
    </source>
</evidence>
<sequence length="485" mass="55114">MRNAARLQQLGITNLVNSFANTADKNQRNHRSSEASDDEYDPSHDDTSEEDLFGDNRPKGLKESKKTCKKSNKKIVHMPPGGIRPRSKRVFAEQQTTRTTRLKTSVAPSNSNDINLAPQDPHASVEDDDLVQLDGGMANGAEHGGDIHMTNQGEKVRRERGPSMGHGLQRMNRARRCKLPIVIPEGMTRPVVPLVAAKFATECNIIVRNHVPVLKQWKYYKKTGLFELFTGKLRAKFDIDTSDPTVEKACEEMMKKAIRQQRYKLKKEFFDPFPLHMVSKTSPIKSMTHEQWADLVETWSTPRKMEICQKNKENRGLVQFHQTTGSQSYMVLVENLGDKYDDEEPDAFELFKACHYSKRKKGYTPAVQLAIIEMENKISAPTEGEEPNSATQVIADVLAEKTKKSRFLQNVGIQMTRPRSNAQDLEAQLEAEKSEKNELARQVKVLSKQVEETEQGRIKDQEEMKKKQADLEAKVELLLAKMQPP</sequence>
<dbReference type="EMBL" id="RWGY01000013">
    <property type="protein sequence ID" value="TVU25401.1"/>
    <property type="molecule type" value="Genomic_DNA"/>
</dbReference>
<dbReference type="PANTHER" id="PTHR33063:SF13">
    <property type="entry name" value="OS02G0583500 PROTEIN"/>
    <property type="match status" value="1"/>
</dbReference>
<dbReference type="Gramene" id="TVU25401">
    <property type="protein sequence ID" value="TVU25401"/>
    <property type="gene ID" value="EJB05_27896"/>
</dbReference>
<dbReference type="InterPro" id="IPR004252">
    <property type="entry name" value="Probable_transposase_24"/>
</dbReference>
<feature type="compositionally biased region" description="Basic residues" evidence="2">
    <location>
        <begin position="67"/>
        <end position="76"/>
    </location>
</feature>
<feature type="coiled-coil region" evidence="1">
    <location>
        <begin position="419"/>
        <end position="481"/>
    </location>
</feature>
<dbReference type="PANTHER" id="PTHR33063">
    <property type="entry name" value="OS02G0583500 PROTEIN"/>
    <property type="match status" value="1"/>
</dbReference>
<dbReference type="Proteomes" id="UP000324897">
    <property type="component" value="Chromosome 2"/>
</dbReference>
<feature type="compositionally biased region" description="Polar residues" evidence="2">
    <location>
        <begin position="93"/>
        <end position="114"/>
    </location>
</feature>
<evidence type="ECO:0000256" key="2">
    <source>
        <dbReference type="SAM" id="MobiDB-lite"/>
    </source>
</evidence>
<accession>A0A5J9UQ46</accession>
<feature type="compositionally biased region" description="Basic and acidic residues" evidence="2">
    <location>
        <begin position="25"/>
        <end position="34"/>
    </location>
</feature>
<dbReference type="OrthoDB" id="676843at2759"/>
<keyword evidence="1" id="KW-0175">Coiled coil</keyword>
<feature type="compositionally biased region" description="Basic and acidic residues" evidence="2">
    <location>
        <begin position="54"/>
        <end position="66"/>
    </location>
</feature>
<gene>
    <name evidence="3" type="ORF">EJB05_27896</name>
</gene>
<evidence type="ECO:0000256" key="1">
    <source>
        <dbReference type="SAM" id="Coils"/>
    </source>
</evidence>
<proteinExistence type="predicted"/>
<keyword evidence="4" id="KW-1185">Reference proteome</keyword>
<protein>
    <submittedName>
        <fullName evidence="3">Uncharacterized protein</fullName>
    </submittedName>
</protein>
<organism evidence="3 4">
    <name type="scientific">Eragrostis curvula</name>
    <name type="common">weeping love grass</name>
    <dbReference type="NCBI Taxonomy" id="38414"/>
    <lineage>
        <taxon>Eukaryota</taxon>
        <taxon>Viridiplantae</taxon>
        <taxon>Streptophyta</taxon>
        <taxon>Embryophyta</taxon>
        <taxon>Tracheophyta</taxon>
        <taxon>Spermatophyta</taxon>
        <taxon>Magnoliopsida</taxon>
        <taxon>Liliopsida</taxon>
        <taxon>Poales</taxon>
        <taxon>Poaceae</taxon>
        <taxon>PACMAD clade</taxon>
        <taxon>Chloridoideae</taxon>
        <taxon>Eragrostideae</taxon>
        <taxon>Eragrostidinae</taxon>
        <taxon>Eragrostis</taxon>
    </lineage>
</organism>
<dbReference type="AlphaFoldDB" id="A0A5J9UQ46"/>